<reference evidence="3 4" key="1">
    <citation type="submission" date="2016-09" db="EMBL/GenBank/DDBJ databases">
        <title>Couchioplanes caeruleus draft genome sequence.</title>
        <authorList>
            <person name="Sheehan J."/>
            <person name="Caffrey P."/>
        </authorList>
    </citation>
    <scope>NUCLEOTIDE SEQUENCE [LARGE SCALE GENOMIC DNA]</scope>
    <source>
        <strain evidence="3 4">DSM 43634</strain>
    </source>
</reference>
<evidence type="ECO:0000313" key="3">
    <source>
        <dbReference type="EMBL" id="OJF10747.1"/>
    </source>
</evidence>
<feature type="domain" description="Insertion element IS402-like" evidence="2">
    <location>
        <begin position="11"/>
        <end position="83"/>
    </location>
</feature>
<dbReference type="Proteomes" id="UP000182486">
    <property type="component" value="Unassembled WGS sequence"/>
</dbReference>
<feature type="domain" description="Transposase IS4-like" evidence="1">
    <location>
        <begin position="100"/>
        <end position="250"/>
    </location>
</feature>
<gene>
    <name evidence="3" type="ORF">BG844_30255</name>
</gene>
<sequence length="277" mass="31854">MQPQRRYPSDLTDAQWELIEPMLPLPKWFGRPEKHPRRAIVDAILYVTRTGCPWRYLPIDFPPWQTVYWHFGRFNARGVTERILSRLREQARLAQGRTAQPSAAIIDSQSIRGADTVARESRGYDAGKKVNGRKRFIVTDTLGLLMTVMVCAASVQDRDGAKTILLTTYLASPVRFVYADFAGRLVDWAAQVLRTTVAVVRKAPGQRGFAVIPRRWCVERTLAWLVAHRRLARDYERLPTTSEALIRWAAIAGILNRIDRGHPATRQRRWRWPDTPD</sequence>
<dbReference type="PANTHER" id="PTHR30007">
    <property type="entry name" value="PHP DOMAIN PROTEIN"/>
    <property type="match status" value="1"/>
</dbReference>
<accession>A0A1K0GNH1</accession>
<dbReference type="NCBIfam" id="NF033580">
    <property type="entry name" value="transpos_IS5_3"/>
    <property type="match status" value="1"/>
</dbReference>
<comment type="caution">
    <text evidence="3">The sequence shown here is derived from an EMBL/GenBank/DDBJ whole genome shotgun (WGS) entry which is preliminary data.</text>
</comment>
<evidence type="ECO:0000259" key="1">
    <source>
        <dbReference type="Pfam" id="PF01609"/>
    </source>
</evidence>
<dbReference type="RefSeq" id="WP_071808735.1">
    <property type="nucleotide sequence ID" value="NZ_MEIA01000460.1"/>
</dbReference>
<organism evidence="3 4">
    <name type="scientific">Couchioplanes caeruleus subsp. caeruleus</name>
    <dbReference type="NCBI Taxonomy" id="56427"/>
    <lineage>
        <taxon>Bacteria</taxon>
        <taxon>Bacillati</taxon>
        <taxon>Actinomycetota</taxon>
        <taxon>Actinomycetes</taxon>
        <taxon>Micromonosporales</taxon>
        <taxon>Micromonosporaceae</taxon>
        <taxon>Couchioplanes</taxon>
    </lineage>
</organism>
<evidence type="ECO:0000313" key="4">
    <source>
        <dbReference type="Proteomes" id="UP000182486"/>
    </source>
</evidence>
<dbReference type="AlphaFoldDB" id="A0A1K0GNH1"/>
<proteinExistence type="predicted"/>
<dbReference type="InterPro" id="IPR025161">
    <property type="entry name" value="IS402-like_dom"/>
</dbReference>
<dbReference type="InterPro" id="IPR002559">
    <property type="entry name" value="Transposase_11"/>
</dbReference>
<dbReference type="Pfam" id="PF13340">
    <property type="entry name" value="DUF4096"/>
    <property type="match status" value="1"/>
</dbReference>
<keyword evidence="4" id="KW-1185">Reference proteome</keyword>
<name>A0A1K0GNH1_9ACTN</name>
<dbReference type="GO" id="GO:0006313">
    <property type="term" value="P:DNA transposition"/>
    <property type="evidence" value="ECO:0007669"/>
    <property type="project" value="InterPro"/>
</dbReference>
<dbReference type="EMBL" id="MEIA01000460">
    <property type="protein sequence ID" value="OJF10747.1"/>
    <property type="molecule type" value="Genomic_DNA"/>
</dbReference>
<dbReference type="GO" id="GO:0003677">
    <property type="term" value="F:DNA binding"/>
    <property type="evidence" value="ECO:0007669"/>
    <property type="project" value="InterPro"/>
</dbReference>
<dbReference type="GO" id="GO:0004803">
    <property type="term" value="F:transposase activity"/>
    <property type="evidence" value="ECO:0007669"/>
    <property type="project" value="InterPro"/>
</dbReference>
<protein>
    <submittedName>
        <fullName evidence="3">Transposase</fullName>
    </submittedName>
</protein>
<dbReference type="Pfam" id="PF01609">
    <property type="entry name" value="DDE_Tnp_1"/>
    <property type="match status" value="1"/>
</dbReference>
<evidence type="ECO:0000259" key="2">
    <source>
        <dbReference type="Pfam" id="PF13340"/>
    </source>
</evidence>
<dbReference type="PANTHER" id="PTHR30007:SF0">
    <property type="entry name" value="TRANSPOSASE"/>
    <property type="match status" value="1"/>
</dbReference>